<evidence type="ECO:0000313" key="4">
    <source>
        <dbReference type="Proteomes" id="UP000031278"/>
    </source>
</evidence>
<organism evidence="3 4">
    <name type="scientific">Photobacterium gaetbulicola</name>
    <dbReference type="NCBI Taxonomy" id="1295392"/>
    <lineage>
        <taxon>Bacteria</taxon>
        <taxon>Pseudomonadati</taxon>
        <taxon>Pseudomonadota</taxon>
        <taxon>Gammaproteobacteria</taxon>
        <taxon>Vibrionales</taxon>
        <taxon>Vibrionaceae</taxon>
        <taxon>Photobacterium</taxon>
    </lineage>
</organism>
<dbReference type="PROSITE" id="PS51257">
    <property type="entry name" value="PROKAR_LIPOPROTEIN"/>
    <property type="match status" value="1"/>
</dbReference>
<reference evidence="3 4" key="1">
    <citation type="submission" date="2014-12" db="EMBL/GenBank/DDBJ databases">
        <title>Genome sequencing of Photobacterium gaetbulicola AD005a.</title>
        <authorList>
            <person name="Adrian T.G.S."/>
            <person name="Chan K.G."/>
        </authorList>
    </citation>
    <scope>NUCLEOTIDE SEQUENCE [LARGE SCALE GENOMIC DNA]</scope>
    <source>
        <strain evidence="3 4">AD005a</strain>
    </source>
</reference>
<comment type="caution">
    <text evidence="3">The sequence shown here is derived from an EMBL/GenBank/DDBJ whole genome shotgun (WGS) entry which is preliminary data.</text>
</comment>
<evidence type="ECO:0000313" key="3">
    <source>
        <dbReference type="EMBL" id="KHT64728.1"/>
    </source>
</evidence>
<dbReference type="CDD" id="cd02208">
    <property type="entry name" value="cupin_RmlC-like"/>
    <property type="match status" value="1"/>
</dbReference>
<dbReference type="SUPFAM" id="SSF51215">
    <property type="entry name" value="Regulatory protein AraC"/>
    <property type="match status" value="1"/>
</dbReference>
<dbReference type="AlphaFoldDB" id="A0A0B9G7V3"/>
<sequence length="227" mass="24698">MKQAIDYSLHQHTFLDVGSRKKSHTAYMLIMTSGCAFIRLGKAEYTVTAGSGFFIPFDCLHAVTIMPGSSYSKVEFSPRLTMTICREAGFFRLTPLISAVAKELGKLLKLGNDITLDGESGNLLRVLADQVAKLKVNSKSTSPSLNGHHQLCLSSLLKGDKVTDNKAIEEITAFTGFSLKEIESCVLMREAIKLSRSGRKIEQIAETLNTSPEMIASLAVPVLGQAL</sequence>
<dbReference type="RefSeq" id="WP_039458955.1">
    <property type="nucleotide sequence ID" value="NZ_JWLZ01000050.1"/>
</dbReference>
<dbReference type="Proteomes" id="UP000031278">
    <property type="component" value="Unassembled WGS sequence"/>
</dbReference>
<dbReference type="GO" id="GO:0006355">
    <property type="term" value="P:regulation of DNA-templated transcription"/>
    <property type="evidence" value="ECO:0007669"/>
    <property type="project" value="InterPro"/>
</dbReference>
<gene>
    <name evidence="3" type="ORF">RJ45_04885</name>
</gene>
<name>A0A0B9G7V3_9GAMM</name>
<dbReference type="InterPro" id="IPR037923">
    <property type="entry name" value="HTH-like"/>
</dbReference>
<dbReference type="EMBL" id="JWLZ01000050">
    <property type="protein sequence ID" value="KHT64728.1"/>
    <property type="molecule type" value="Genomic_DNA"/>
</dbReference>
<feature type="domain" description="AraC-type arabinose-binding/dimerisation" evidence="2">
    <location>
        <begin position="29"/>
        <end position="126"/>
    </location>
</feature>
<keyword evidence="1" id="KW-0238">DNA-binding</keyword>
<evidence type="ECO:0000259" key="2">
    <source>
        <dbReference type="Pfam" id="PF02311"/>
    </source>
</evidence>
<protein>
    <recommendedName>
        <fullName evidence="2">AraC-type arabinose-binding/dimerisation domain-containing protein</fullName>
    </recommendedName>
</protein>
<dbReference type="Pfam" id="PF02311">
    <property type="entry name" value="AraC_binding"/>
    <property type="match status" value="1"/>
</dbReference>
<accession>A0A0B9G7V3</accession>
<evidence type="ECO:0000256" key="1">
    <source>
        <dbReference type="ARBA" id="ARBA00023125"/>
    </source>
</evidence>
<dbReference type="GO" id="GO:0003677">
    <property type="term" value="F:DNA binding"/>
    <property type="evidence" value="ECO:0007669"/>
    <property type="project" value="UniProtKB-KW"/>
</dbReference>
<dbReference type="InterPro" id="IPR003313">
    <property type="entry name" value="AraC-bd"/>
</dbReference>
<proteinExistence type="predicted"/>